<gene>
    <name evidence="4" type="ORF">H9641_07075</name>
</gene>
<evidence type="ECO:0000313" key="4">
    <source>
        <dbReference type="EMBL" id="MBD7980476.1"/>
    </source>
</evidence>
<name>A0ABR8TXG0_9CELL</name>
<organism evidence="4 5">
    <name type="scientific">Oerskovia merdavium</name>
    <dbReference type="NCBI Taxonomy" id="2762227"/>
    <lineage>
        <taxon>Bacteria</taxon>
        <taxon>Bacillati</taxon>
        <taxon>Actinomycetota</taxon>
        <taxon>Actinomycetes</taxon>
        <taxon>Micrococcales</taxon>
        <taxon>Cellulomonadaceae</taxon>
        <taxon>Oerskovia</taxon>
    </lineage>
</organism>
<feature type="transmembrane region" description="Helical" evidence="3">
    <location>
        <begin position="77"/>
        <end position="96"/>
    </location>
</feature>
<dbReference type="RefSeq" id="WP_191802305.1">
    <property type="nucleotide sequence ID" value="NZ_JACSQF010000006.1"/>
</dbReference>
<feature type="transmembrane region" description="Helical" evidence="3">
    <location>
        <begin position="22"/>
        <end position="42"/>
    </location>
</feature>
<comment type="caution">
    <text evidence="4">The sequence shown here is derived from an EMBL/GenBank/DDBJ whole genome shotgun (WGS) entry which is preliminary data.</text>
</comment>
<keyword evidence="3" id="KW-0472">Membrane</keyword>
<keyword evidence="5" id="KW-1185">Reference proteome</keyword>
<keyword evidence="3" id="KW-1133">Transmembrane helix</keyword>
<evidence type="ECO:0008006" key="6">
    <source>
        <dbReference type="Google" id="ProtNLM"/>
    </source>
</evidence>
<evidence type="ECO:0000313" key="5">
    <source>
        <dbReference type="Proteomes" id="UP000655570"/>
    </source>
</evidence>
<feature type="transmembrane region" description="Helical" evidence="3">
    <location>
        <begin position="156"/>
        <end position="176"/>
    </location>
</feature>
<proteinExistence type="predicted"/>
<feature type="transmembrane region" description="Helical" evidence="3">
    <location>
        <begin position="48"/>
        <end position="70"/>
    </location>
</feature>
<sequence length="300" mass="31513">MTGFAAPRVAGASSSITADRRVGLLIALGGSALVLITVPVAIERWGDAAGWWNVAAVVLAALILVLVALARTVPARALRAFWATIPALSLALALTWPLAETSGASSVPWVWELEPVAVSLLVLLVRWQWALVLSQAFALAVPVAIWAVQGSVPLDVVLQTPIHLGNMAFVAVFVALRRQLQQLARSERDAERREHGRLEAEAAAAEQQRFVSIVHDEILSTLVFAGRAAEGVGSTLVAPARRALGFLGAGGRRPGRSGRLDRDARPGPCRTGPPHGPGDEPVRGGHGAAPCRGCCRVGHG</sequence>
<feature type="transmembrane region" description="Helical" evidence="3">
    <location>
        <begin position="108"/>
        <end position="125"/>
    </location>
</feature>
<feature type="coiled-coil region" evidence="1">
    <location>
        <begin position="173"/>
        <end position="208"/>
    </location>
</feature>
<dbReference type="Proteomes" id="UP000655570">
    <property type="component" value="Unassembled WGS sequence"/>
</dbReference>
<keyword evidence="1" id="KW-0175">Coiled coil</keyword>
<dbReference type="EMBL" id="JACSQF010000006">
    <property type="protein sequence ID" value="MBD7980476.1"/>
    <property type="molecule type" value="Genomic_DNA"/>
</dbReference>
<evidence type="ECO:0000256" key="2">
    <source>
        <dbReference type="SAM" id="MobiDB-lite"/>
    </source>
</evidence>
<reference evidence="4 5" key="1">
    <citation type="submission" date="2020-08" db="EMBL/GenBank/DDBJ databases">
        <title>A Genomic Blueprint of the Chicken Gut Microbiome.</title>
        <authorList>
            <person name="Gilroy R."/>
            <person name="Ravi A."/>
            <person name="Getino M."/>
            <person name="Pursley I."/>
            <person name="Horton D.L."/>
            <person name="Alikhan N.-F."/>
            <person name="Baker D."/>
            <person name="Gharbi K."/>
            <person name="Hall N."/>
            <person name="Watson M."/>
            <person name="Adriaenssens E.M."/>
            <person name="Foster-Nyarko E."/>
            <person name="Jarju S."/>
            <person name="Secka A."/>
            <person name="Antonio M."/>
            <person name="Oren A."/>
            <person name="Chaudhuri R."/>
            <person name="La Ragione R.M."/>
            <person name="Hildebrand F."/>
            <person name="Pallen M.J."/>
        </authorList>
    </citation>
    <scope>NUCLEOTIDE SEQUENCE [LARGE SCALE GENOMIC DNA]</scope>
    <source>
        <strain evidence="4 5">Sa2CUA9</strain>
    </source>
</reference>
<evidence type="ECO:0000256" key="1">
    <source>
        <dbReference type="SAM" id="Coils"/>
    </source>
</evidence>
<feature type="region of interest" description="Disordered" evidence="2">
    <location>
        <begin position="248"/>
        <end position="287"/>
    </location>
</feature>
<keyword evidence="3" id="KW-0812">Transmembrane</keyword>
<accession>A0ABR8TXG0</accession>
<evidence type="ECO:0000256" key="3">
    <source>
        <dbReference type="SAM" id="Phobius"/>
    </source>
</evidence>
<feature type="transmembrane region" description="Helical" evidence="3">
    <location>
        <begin position="132"/>
        <end position="150"/>
    </location>
</feature>
<protein>
    <recommendedName>
        <fullName evidence="6">Signal transduction histidine kinase subgroup 3 dimerisation and phosphoacceptor domain-containing protein</fullName>
    </recommendedName>
</protein>